<keyword evidence="1" id="KW-0812">Transmembrane</keyword>
<keyword evidence="1" id="KW-1133">Transmembrane helix</keyword>
<keyword evidence="1" id="KW-0472">Membrane</keyword>
<evidence type="ECO:0000256" key="2">
    <source>
        <dbReference type="SAM" id="SignalP"/>
    </source>
</evidence>
<keyword evidence="4" id="KW-1185">Reference proteome</keyword>
<name>A0AAD7FCY2_9AGAR</name>
<feature type="chain" id="PRO_5041952222" evidence="2">
    <location>
        <begin position="25"/>
        <end position="220"/>
    </location>
</feature>
<gene>
    <name evidence="3" type="ORF">FB45DRAFT_934345</name>
</gene>
<dbReference type="AlphaFoldDB" id="A0AAD7FCY2"/>
<evidence type="ECO:0000256" key="1">
    <source>
        <dbReference type="SAM" id="Phobius"/>
    </source>
</evidence>
<feature type="transmembrane region" description="Helical" evidence="1">
    <location>
        <begin position="156"/>
        <end position="177"/>
    </location>
</feature>
<evidence type="ECO:0000313" key="4">
    <source>
        <dbReference type="Proteomes" id="UP001221142"/>
    </source>
</evidence>
<dbReference type="Proteomes" id="UP001221142">
    <property type="component" value="Unassembled WGS sequence"/>
</dbReference>
<dbReference type="CDD" id="cd12087">
    <property type="entry name" value="TM_EGFR-like"/>
    <property type="match status" value="1"/>
</dbReference>
<sequence>MHRSPIGLVIICLAMGFGFDSVHAGLQNFTVDDTSPDVVYGGTTFQCNAASPCKFGGNPVGEGIVNASTTYTNDSITFTFTGVAYYTTFDLIGTVAVVLDNAQSTTESSFLTDPNATFTHTVSWGPSGSNAQHVLSIIPVGETLVSTPDKKSHTGAIVGGVIGALAVIAGVLLAILFSRRHKLILKRNQRKSAVIRKMALSGRHREFEGEVEQTDQENAK</sequence>
<dbReference type="EMBL" id="JARKIF010000022">
    <property type="protein sequence ID" value="KAJ7616496.1"/>
    <property type="molecule type" value="Genomic_DNA"/>
</dbReference>
<keyword evidence="2" id="KW-0732">Signal</keyword>
<proteinExistence type="predicted"/>
<accession>A0AAD7FCY2</accession>
<comment type="caution">
    <text evidence="3">The sequence shown here is derived from an EMBL/GenBank/DDBJ whole genome shotgun (WGS) entry which is preliminary data.</text>
</comment>
<feature type="signal peptide" evidence="2">
    <location>
        <begin position="1"/>
        <end position="24"/>
    </location>
</feature>
<protein>
    <submittedName>
        <fullName evidence="3">Uncharacterized protein</fullName>
    </submittedName>
</protein>
<organism evidence="3 4">
    <name type="scientific">Roridomyces roridus</name>
    <dbReference type="NCBI Taxonomy" id="1738132"/>
    <lineage>
        <taxon>Eukaryota</taxon>
        <taxon>Fungi</taxon>
        <taxon>Dikarya</taxon>
        <taxon>Basidiomycota</taxon>
        <taxon>Agaricomycotina</taxon>
        <taxon>Agaricomycetes</taxon>
        <taxon>Agaricomycetidae</taxon>
        <taxon>Agaricales</taxon>
        <taxon>Marasmiineae</taxon>
        <taxon>Mycenaceae</taxon>
        <taxon>Roridomyces</taxon>
    </lineage>
</organism>
<reference evidence="3" key="1">
    <citation type="submission" date="2023-03" db="EMBL/GenBank/DDBJ databases">
        <title>Massive genome expansion in bonnet fungi (Mycena s.s.) driven by repeated elements and novel gene families across ecological guilds.</title>
        <authorList>
            <consortium name="Lawrence Berkeley National Laboratory"/>
            <person name="Harder C.B."/>
            <person name="Miyauchi S."/>
            <person name="Viragh M."/>
            <person name="Kuo A."/>
            <person name="Thoen E."/>
            <person name="Andreopoulos B."/>
            <person name="Lu D."/>
            <person name="Skrede I."/>
            <person name="Drula E."/>
            <person name="Henrissat B."/>
            <person name="Morin E."/>
            <person name="Kohler A."/>
            <person name="Barry K."/>
            <person name="LaButti K."/>
            <person name="Morin E."/>
            <person name="Salamov A."/>
            <person name="Lipzen A."/>
            <person name="Mereny Z."/>
            <person name="Hegedus B."/>
            <person name="Baldrian P."/>
            <person name="Stursova M."/>
            <person name="Weitz H."/>
            <person name="Taylor A."/>
            <person name="Grigoriev I.V."/>
            <person name="Nagy L.G."/>
            <person name="Martin F."/>
            <person name="Kauserud H."/>
        </authorList>
    </citation>
    <scope>NUCLEOTIDE SEQUENCE</scope>
    <source>
        <strain evidence="3">9284</strain>
    </source>
</reference>
<evidence type="ECO:0000313" key="3">
    <source>
        <dbReference type="EMBL" id="KAJ7616496.1"/>
    </source>
</evidence>